<dbReference type="Gene3D" id="2.170.16.10">
    <property type="entry name" value="Hedgehog/Intein (Hint) domain"/>
    <property type="match status" value="1"/>
</dbReference>
<accession>A0A356LHN7</accession>
<gene>
    <name evidence="2" type="ORF">DD666_13900</name>
</gene>
<protein>
    <recommendedName>
        <fullName evidence="1">Hedgehog/Intein (Hint) domain-containing protein</fullName>
    </recommendedName>
</protein>
<dbReference type="SUPFAM" id="SSF51294">
    <property type="entry name" value="Hedgehog/intein (Hint) domain"/>
    <property type="match status" value="1"/>
</dbReference>
<dbReference type="InterPro" id="IPR036844">
    <property type="entry name" value="Hint_dom_sf"/>
</dbReference>
<dbReference type="EMBL" id="DOEK01000029">
    <property type="protein sequence ID" value="HBP30496.1"/>
    <property type="molecule type" value="Genomic_DNA"/>
</dbReference>
<name>A0A356LHN7_9BURK</name>
<sequence>MSPYIIDNQLFKTKGQKMTTITLGGDQPTEATIDQNQFSSEQSITVQTRAVDTHLTITNTEGSSKPLWIIQEASMPEDSPVNSVVTLGENTQVTLIGMRNFIDGNPDIQYYYKLSEGARLDVNLEASYDRNNPTLNIDMGKDVASTLTYSHEPRYYDMVPLNLTGVTENDQIIVNGASRMTYINGELNFYGYDEEGVREELFATMSVEGLDPDKFNFEDGTLTYTCYLKGTHIATPEGEVKVEDLKAGDKVNTASGDINTVKWIGFRKLNRFQLPTEHALRASPIRICNGAFAENVPHRDLTVSPGHRFNFDGALVPALSLVNGLTITQDFDVQQFEYYHIELEKFDMLLAEGAAAESYLEVGSNRHSFQNARTVTAHPDFGPAPKPVVLTEYVQKITPEIIEPIRRDLFKRAEILTGAVRTADTDLRIEINGQVIKPQTACKRKGLYRFELPADLRGDIRILSNTAVVRETSLMVRTDTRIIGVGLSGVALITNDQHCEIDLIGSALDGLNETQEVEKVMMRWTTGEAVIPASLVPTSKGPFELELNVFRTHMYWRHDEPQLSELAA</sequence>
<feature type="domain" description="Hedgehog/Intein (Hint)" evidence="1">
    <location>
        <begin position="225"/>
        <end position="361"/>
    </location>
</feature>
<proteinExistence type="predicted"/>
<evidence type="ECO:0000259" key="1">
    <source>
        <dbReference type="Pfam" id="PF13403"/>
    </source>
</evidence>
<reference evidence="2 3" key="1">
    <citation type="journal article" date="2018" name="Nat. Biotechnol.">
        <title>A standardized bacterial taxonomy based on genome phylogeny substantially revises the tree of life.</title>
        <authorList>
            <person name="Parks D.H."/>
            <person name="Chuvochina M."/>
            <person name="Waite D.W."/>
            <person name="Rinke C."/>
            <person name="Skarshewski A."/>
            <person name="Chaumeil P.A."/>
            <person name="Hugenholtz P."/>
        </authorList>
    </citation>
    <scope>NUCLEOTIDE SEQUENCE [LARGE SCALE GENOMIC DNA]</scope>
    <source>
        <strain evidence="2">UBA10707</strain>
    </source>
</reference>
<organism evidence="2 3">
    <name type="scientific">Advenella kashmirensis</name>
    <dbReference type="NCBI Taxonomy" id="310575"/>
    <lineage>
        <taxon>Bacteria</taxon>
        <taxon>Pseudomonadati</taxon>
        <taxon>Pseudomonadota</taxon>
        <taxon>Betaproteobacteria</taxon>
        <taxon>Burkholderiales</taxon>
        <taxon>Alcaligenaceae</taxon>
    </lineage>
</organism>
<dbReference type="AlphaFoldDB" id="A0A356LHN7"/>
<dbReference type="InterPro" id="IPR028992">
    <property type="entry name" value="Hedgehog/Intein_dom"/>
</dbReference>
<dbReference type="Pfam" id="PF13403">
    <property type="entry name" value="Hint_2"/>
    <property type="match status" value="1"/>
</dbReference>
<evidence type="ECO:0000313" key="3">
    <source>
        <dbReference type="Proteomes" id="UP000264036"/>
    </source>
</evidence>
<dbReference type="Proteomes" id="UP000264036">
    <property type="component" value="Unassembled WGS sequence"/>
</dbReference>
<comment type="caution">
    <text evidence="2">The sequence shown here is derived from an EMBL/GenBank/DDBJ whole genome shotgun (WGS) entry which is preliminary data.</text>
</comment>
<evidence type="ECO:0000313" key="2">
    <source>
        <dbReference type="EMBL" id="HBP30496.1"/>
    </source>
</evidence>